<accession>A0A5C5WX80</accession>
<sequence>MDVQTEPQRDSSVTYIPRSVILIPGLFEPSIALLPLQISMQTHAETIERWHDRIAFRSFEKSVSRLADAIAGDPDELGSIGLVTHSFGDWVARAAIAKSSHHRVRSMVSLAPVMRSGFLSWLAYALTWKLIPEIKVIMDRELACANLNCDQRVRRLVIWSHFDESLRQMPLDQVPNVRVEKVWATHLSIAWQPRVLRLAKNFLFFPTEN</sequence>
<dbReference type="InterPro" id="IPR029058">
    <property type="entry name" value="AB_hydrolase_fold"/>
</dbReference>
<dbReference type="AlphaFoldDB" id="A0A5C5WX80"/>
<proteinExistence type="predicted"/>
<evidence type="ECO:0000313" key="1">
    <source>
        <dbReference type="EMBL" id="TWT54711.1"/>
    </source>
</evidence>
<organism evidence="1 2">
    <name type="scientific">Rubripirellula amarantea</name>
    <dbReference type="NCBI Taxonomy" id="2527999"/>
    <lineage>
        <taxon>Bacteria</taxon>
        <taxon>Pseudomonadati</taxon>
        <taxon>Planctomycetota</taxon>
        <taxon>Planctomycetia</taxon>
        <taxon>Pirellulales</taxon>
        <taxon>Pirellulaceae</taxon>
        <taxon>Rubripirellula</taxon>
    </lineage>
</organism>
<name>A0A5C5WX80_9BACT</name>
<comment type="caution">
    <text evidence="1">The sequence shown here is derived from an EMBL/GenBank/DDBJ whole genome shotgun (WGS) entry which is preliminary data.</text>
</comment>
<reference evidence="1 2" key="1">
    <citation type="submission" date="2019-02" db="EMBL/GenBank/DDBJ databases">
        <title>Deep-cultivation of Planctomycetes and their phenomic and genomic characterization uncovers novel biology.</title>
        <authorList>
            <person name="Wiegand S."/>
            <person name="Jogler M."/>
            <person name="Boedeker C."/>
            <person name="Pinto D."/>
            <person name="Vollmers J."/>
            <person name="Rivas-Marin E."/>
            <person name="Kohn T."/>
            <person name="Peeters S.H."/>
            <person name="Heuer A."/>
            <person name="Rast P."/>
            <person name="Oberbeckmann S."/>
            <person name="Bunk B."/>
            <person name="Jeske O."/>
            <person name="Meyerdierks A."/>
            <person name="Storesund J.E."/>
            <person name="Kallscheuer N."/>
            <person name="Luecker S."/>
            <person name="Lage O.M."/>
            <person name="Pohl T."/>
            <person name="Merkel B.J."/>
            <person name="Hornburger P."/>
            <person name="Mueller R.-W."/>
            <person name="Bruemmer F."/>
            <person name="Labrenz M."/>
            <person name="Spormann A.M."/>
            <person name="Op Den Camp H."/>
            <person name="Overmann J."/>
            <person name="Amann R."/>
            <person name="Jetten M.S.M."/>
            <person name="Mascher T."/>
            <person name="Medema M.H."/>
            <person name="Devos D.P."/>
            <person name="Kaster A.-K."/>
            <person name="Ovreas L."/>
            <person name="Rohde M."/>
            <person name="Galperin M.Y."/>
            <person name="Jogler C."/>
        </authorList>
    </citation>
    <scope>NUCLEOTIDE SEQUENCE [LARGE SCALE GENOMIC DNA]</scope>
    <source>
        <strain evidence="1 2">Pla22</strain>
    </source>
</reference>
<dbReference type="EMBL" id="SJPI01000001">
    <property type="protein sequence ID" value="TWT54711.1"/>
    <property type="molecule type" value="Genomic_DNA"/>
</dbReference>
<dbReference type="Proteomes" id="UP000316598">
    <property type="component" value="Unassembled WGS sequence"/>
</dbReference>
<dbReference type="SUPFAM" id="SSF53474">
    <property type="entry name" value="alpha/beta-Hydrolases"/>
    <property type="match status" value="1"/>
</dbReference>
<keyword evidence="2" id="KW-1185">Reference proteome</keyword>
<evidence type="ECO:0000313" key="2">
    <source>
        <dbReference type="Proteomes" id="UP000316598"/>
    </source>
</evidence>
<evidence type="ECO:0008006" key="3">
    <source>
        <dbReference type="Google" id="ProtNLM"/>
    </source>
</evidence>
<protein>
    <recommendedName>
        <fullName evidence="3">Alpha/beta hydrolase family protein</fullName>
    </recommendedName>
</protein>
<dbReference type="RefSeq" id="WP_146514716.1">
    <property type="nucleotide sequence ID" value="NZ_SJPI01000001.1"/>
</dbReference>
<dbReference type="OrthoDB" id="274145at2"/>
<gene>
    <name evidence="1" type="ORF">Pla22_23620</name>
</gene>
<dbReference type="Gene3D" id="3.40.50.1820">
    <property type="entry name" value="alpha/beta hydrolase"/>
    <property type="match status" value="1"/>
</dbReference>